<evidence type="ECO:0000256" key="9">
    <source>
        <dbReference type="RuleBase" id="RU003523"/>
    </source>
</evidence>
<dbReference type="Gene3D" id="3.30.160.270">
    <property type="match status" value="1"/>
</dbReference>
<dbReference type="InterPro" id="IPR036230">
    <property type="entry name" value="LeuA_allosteric_dom_sf"/>
</dbReference>
<feature type="domain" description="Pyruvate carboxyltransferase" evidence="10">
    <location>
        <begin position="12"/>
        <end position="275"/>
    </location>
</feature>
<evidence type="ECO:0000256" key="5">
    <source>
        <dbReference type="ARBA" id="ARBA00022679"/>
    </source>
</evidence>
<keyword evidence="5 9" id="KW-0808">Transferase</keyword>
<dbReference type="UniPathway" id="UPA00047">
    <property type="reaction ID" value="UER00066"/>
</dbReference>
<dbReference type="SMART" id="SM00917">
    <property type="entry name" value="LeuA_dimer"/>
    <property type="match status" value="1"/>
</dbReference>
<gene>
    <name evidence="11" type="ORF">AVDCRST_MAG61-1254</name>
</gene>
<dbReference type="CDD" id="cd07941">
    <property type="entry name" value="DRE_TIM_LeuA3"/>
    <property type="match status" value="1"/>
</dbReference>
<dbReference type="AlphaFoldDB" id="A0A6J4KGC6"/>
<dbReference type="InterPro" id="IPR002034">
    <property type="entry name" value="AIPM/Hcit_synth_CS"/>
</dbReference>
<dbReference type="InterPro" id="IPR013709">
    <property type="entry name" value="2-isopropylmalate_synth_dimer"/>
</dbReference>
<dbReference type="GO" id="GO:0009097">
    <property type="term" value="P:isoleucine biosynthetic process"/>
    <property type="evidence" value="ECO:0007669"/>
    <property type="project" value="UniProtKB-UniRule"/>
</dbReference>
<dbReference type="Pfam" id="PF22617">
    <property type="entry name" value="HCS_D2"/>
    <property type="match status" value="1"/>
</dbReference>
<dbReference type="SUPFAM" id="SSF110921">
    <property type="entry name" value="2-isopropylmalate synthase LeuA, allosteric (dimerisation) domain"/>
    <property type="match status" value="1"/>
</dbReference>
<dbReference type="PROSITE" id="PS00816">
    <property type="entry name" value="AIPM_HOMOCIT_SYNTH_2"/>
    <property type="match status" value="1"/>
</dbReference>
<dbReference type="GO" id="GO:0043714">
    <property type="term" value="F:(R)-citramalate synthase activity"/>
    <property type="evidence" value="ECO:0007669"/>
    <property type="project" value="UniProtKB-UniRule"/>
</dbReference>
<dbReference type="InterPro" id="IPR013785">
    <property type="entry name" value="Aldolase_TIM"/>
</dbReference>
<dbReference type="Pfam" id="PF00682">
    <property type="entry name" value="HMGL-like"/>
    <property type="match status" value="1"/>
</dbReference>
<evidence type="ECO:0000256" key="3">
    <source>
        <dbReference type="ARBA" id="ARBA00022605"/>
    </source>
</evidence>
<dbReference type="PANTHER" id="PTHR43538">
    <property type="entry name" value="ALPHA-IPM SYNTHASE/HOMOCITRATE SYNTHASE"/>
    <property type="match status" value="1"/>
</dbReference>
<dbReference type="EC" id="2.3.3.21" evidence="8"/>
<evidence type="ECO:0000313" key="11">
    <source>
        <dbReference type="EMBL" id="CAA9304209.1"/>
    </source>
</evidence>
<dbReference type="PANTHER" id="PTHR43538:SF1">
    <property type="entry name" value="(R)-CITRAMALATE SYNTHASE"/>
    <property type="match status" value="1"/>
</dbReference>
<protein>
    <recommendedName>
        <fullName evidence="8">Citramalate synthase</fullName>
        <ecNumber evidence="8">2.3.3.21</ecNumber>
    </recommendedName>
</protein>
<accession>A0A6J4KGC6</accession>
<dbReference type="Gene3D" id="3.20.20.70">
    <property type="entry name" value="Aldolase class I"/>
    <property type="match status" value="1"/>
</dbReference>
<keyword evidence="4" id="KW-0412">Isoleucine biosynthesis</keyword>
<keyword evidence="3" id="KW-0028">Amino-acid biosynthesis</keyword>
<name>A0A6J4KGC6_9ACTN</name>
<evidence type="ECO:0000256" key="8">
    <source>
        <dbReference type="NCBIfam" id="TIGR00977"/>
    </source>
</evidence>
<keyword evidence="6" id="KW-0100">Branched-chain amino acid biosynthesis</keyword>
<comment type="similarity">
    <text evidence="2 9">Belongs to the alpha-IPM synthase/homocitrate synthase family.</text>
</comment>
<dbReference type="EMBL" id="CADCTT010000182">
    <property type="protein sequence ID" value="CAA9304209.1"/>
    <property type="molecule type" value="Genomic_DNA"/>
</dbReference>
<dbReference type="InterPro" id="IPR000891">
    <property type="entry name" value="PYR_CT"/>
</dbReference>
<dbReference type="PROSITE" id="PS00815">
    <property type="entry name" value="AIPM_HOMOCIT_SYNTH_1"/>
    <property type="match status" value="1"/>
</dbReference>
<dbReference type="InterPro" id="IPR054691">
    <property type="entry name" value="LeuA/HCS_post-cat"/>
</dbReference>
<organism evidence="11">
    <name type="scientific">uncultured Friedmanniella sp</name>
    <dbReference type="NCBI Taxonomy" id="335381"/>
    <lineage>
        <taxon>Bacteria</taxon>
        <taxon>Bacillati</taxon>
        <taxon>Actinomycetota</taxon>
        <taxon>Actinomycetes</taxon>
        <taxon>Propionibacteriales</taxon>
        <taxon>Nocardioidaceae</taxon>
        <taxon>Friedmanniella</taxon>
        <taxon>environmental samples</taxon>
    </lineage>
</organism>
<dbReference type="NCBIfam" id="TIGR00977">
    <property type="entry name" value="citramal_synth"/>
    <property type="match status" value="1"/>
</dbReference>
<evidence type="ECO:0000256" key="1">
    <source>
        <dbReference type="ARBA" id="ARBA00004743"/>
    </source>
</evidence>
<dbReference type="PROSITE" id="PS50991">
    <property type="entry name" value="PYR_CT"/>
    <property type="match status" value="1"/>
</dbReference>
<comment type="catalytic activity">
    <reaction evidence="7">
        <text>pyruvate + acetyl-CoA + H2O = (3R)-citramalate + CoA + H(+)</text>
        <dbReference type="Rhea" id="RHEA:19045"/>
        <dbReference type="ChEBI" id="CHEBI:15361"/>
        <dbReference type="ChEBI" id="CHEBI:15377"/>
        <dbReference type="ChEBI" id="CHEBI:15378"/>
        <dbReference type="ChEBI" id="CHEBI:30934"/>
        <dbReference type="ChEBI" id="CHEBI:57287"/>
        <dbReference type="ChEBI" id="CHEBI:57288"/>
        <dbReference type="EC" id="2.3.3.21"/>
    </reaction>
</comment>
<dbReference type="Pfam" id="PF08502">
    <property type="entry name" value="LeuA_dimer"/>
    <property type="match status" value="1"/>
</dbReference>
<evidence type="ECO:0000256" key="4">
    <source>
        <dbReference type="ARBA" id="ARBA00022624"/>
    </source>
</evidence>
<evidence type="ECO:0000256" key="7">
    <source>
        <dbReference type="ARBA" id="ARBA00048263"/>
    </source>
</evidence>
<evidence type="ECO:0000256" key="6">
    <source>
        <dbReference type="ARBA" id="ARBA00023304"/>
    </source>
</evidence>
<reference evidence="11" key="1">
    <citation type="submission" date="2020-02" db="EMBL/GenBank/DDBJ databases">
        <authorList>
            <person name="Meier V. D."/>
        </authorList>
    </citation>
    <scope>NUCLEOTIDE SEQUENCE</scope>
    <source>
        <strain evidence="11">AVDCRST_MAG61</strain>
    </source>
</reference>
<comment type="pathway">
    <text evidence="1">Amino-acid biosynthesis; L-isoleucine biosynthesis; 2-oxobutanoate from pyruvate: step 1/3.</text>
</comment>
<dbReference type="InterPro" id="IPR005675">
    <property type="entry name" value="Citramal_synthase"/>
</dbReference>
<dbReference type="GO" id="GO:0009098">
    <property type="term" value="P:L-leucine biosynthetic process"/>
    <property type="evidence" value="ECO:0007669"/>
    <property type="project" value="InterPro"/>
</dbReference>
<dbReference type="GO" id="GO:0003852">
    <property type="term" value="F:2-isopropylmalate synthase activity"/>
    <property type="evidence" value="ECO:0007669"/>
    <property type="project" value="InterPro"/>
</dbReference>
<proteinExistence type="inferred from homology"/>
<dbReference type="SUPFAM" id="SSF51569">
    <property type="entry name" value="Aldolase"/>
    <property type="match status" value="1"/>
</dbReference>
<evidence type="ECO:0000259" key="10">
    <source>
        <dbReference type="PROSITE" id="PS50991"/>
    </source>
</evidence>
<sequence>MFAQLRPKPAEFHVFDTTLRDGSQQEGLNLSVADKLTIAGLLDELGVGFIEGGWPGANPNDTAFFAEMANGAHPLRHATLVAFGFTRRVGMKAADDPLTAALRDSGAPVACIVAKSHDRHVEQALRTTLRENLDMIADTVSHLRAEGQRVFVDCEHFFDGYRENPGYAVEAVRTAAEAGAEVVVLCDTNGGMLPQWVGEIVTATAETGVQLGIHAHNDTGCAVANTLAAVDAGAMHVQGTVNGYGERTGNAELVSVVANLELKYGWPVLPPGSLPHASRLAHAIAEVTNVPSSARQPYVGLSSFAHKAGLHASAIKVDPNLYQHIDPALVGNDMRMLVSDMAGRASIQIKGGELGFDLSDRDLAARITDRVKEAEAAGYTYESADASFELLLRRELDQLPEYFTVQSWRVFTQGHPAPDGTGGLSGETDTECTVRLSAKGQSQRVVGEGNGPVNALDHAVRNALLPAYPVVDLFELIDYRVRILDQGHGTDATVRVLIQTTDGRRAWTTVGVGQNIVEASWEALSDAYLYGLIHAESAVSTVAGRNLRPVNA</sequence>
<evidence type="ECO:0000256" key="2">
    <source>
        <dbReference type="ARBA" id="ARBA00006154"/>
    </source>
</evidence>
<keyword evidence="11" id="KW-0012">Acyltransferase</keyword>
<dbReference type="Gene3D" id="1.10.238.260">
    <property type="match status" value="1"/>
</dbReference>